<dbReference type="AlphaFoldDB" id="G0U803"/>
<dbReference type="GO" id="GO:0019706">
    <property type="term" value="F:protein-cysteine S-palmitoyltransferase activity"/>
    <property type="evidence" value="ECO:0007669"/>
    <property type="project" value="UniProtKB-EC"/>
</dbReference>
<keyword evidence="2 7" id="KW-0808">Transferase</keyword>
<comment type="similarity">
    <text evidence="7">Belongs to the DHHC palmitoyltransferase family.</text>
</comment>
<proteinExistence type="inferred from homology"/>
<dbReference type="PROSITE" id="PS50216">
    <property type="entry name" value="DHHC"/>
    <property type="match status" value="1"/>
</dbReference>
<dbReference type="EC" id="2.3.1.225" evidence="7"/>
<gene>
    <name evidence="9" type="ORF">TVY486_1010540</name>
</gene>
<evidence type="ECO:0000256" key="2">
    <source>
        <dbReference type="ARBA" id="ARBA00022679"/>
    </source>
</evidence>
<name>G0U803_TRYVY</name>
<dbReference type="PANTHER" id="PTHR12246">
    <property type="entry name" value="PALMITOYLTRANSFERASE ZDHHC16"/>
    <property type="match status" value="1"/>
</dbReference>
<keyword evidence="6 7" id="KW-0012">Acyltransferase</keyword>
<feature type="domain" description="Palmitoyltransferase DHHC" evidence="8">
    <location>
        <begin position="122"/>
        <end position="300"/>
    </location>
</feature>
<reference evidence="9" key="1">
    <citation type="journal article" date="2012" name="Proc. Natl. Acad. Sci. U.S.A.">
        <title>Antigenic diversity is generated by distinct evolutionary mechanisms in African trypanosome species.</title>
        <authorList>
            <person name="Jackson A.P."/>
            <person name="Berry A."/>
            <person name="Aslett M."/>
            <person name="Allison H.C."/>
            <person name="Burton P."/>
            <person name="Vavrova-Anderson J."/>
            <person name="Brown R."/>
            <person name="Browne H."/>
            <person name="Corton N."/>
            <person name="Hauser H."/>
            <person name="Gamble J."/>
            <person name="Gilderthorp R."/>
            <person name="Marcello L."/>
            <person name="McQuillan J."/>
            <person name="Otto T.D."/>
            <person name="Quail M.A."/>
            <person name="Sanders M.J."/>
            <person name="van Tonder A."/>
            <person name="Ginger M.L."/>
            <person name="Field M.C."/>
            <person name="Barry J.D."/>
            <person name="Hertz-Fowler C."/>
            <person name="Berriman M."/>
        </authorList>
    </citation>
    <scope>NUCLEOTIDE SEQUENCE</scope>
    <source>
        <strain evidence="9">Y486</strain>
    </source>
</reference>
<evidence type="ECO:0000256" key="4">
    <source>
        <dbReference type="ARBA" id="ARBA00022989"/>
    </source>
</evidence>
<sequence>MCWGQNGQEAVILILLLLVTLYSTHSFYVFIFPEIFNALELTFLHPFVGLEEQPTTASPFHLAHLFTIPIRNWVAFGFSSLLLILTVWSYMAAALTDPGRVPYAYHRQSPMSAALSLRVSGSLHMCPTCLTYRPQRAHHCSHCKRCVLKYDHHCPWLGRCVGFFNYKLYLLVIFYTFIFTFWVCLLLLTAGSSYVIQHYEFSGGQIRHRDVGETVWDGGRCWAEPLALGGAAHSVKKTRDETLIFLRDSFFTGLGICPPFFGVYICLCESFIFLILTSVLLKKHWKLARRNLTTLELVMQQRRSGVGECGAIPHNPFDLGVKRNLHQIFGDGNANGEHVYGNFIVRWFTRLVPIASYIKQEELRPLDQATECVGASPDIIPSINLNRGLPSIQNYGTMVPERSEEYGESAICTREGEILQVSSRSAGLTSHTGSLLGQVFPTVPLTGGSETTV</sequence>
<dbReference type="Pfam" id="PF01529">
    <property type="entry name" value="DHHC"/>
    <property type="match status" value="1"/>
</dbReference>
<evidence type="ECO:0000259" key="8">
    <source>
        <dbReference type="Pfam" id="PF01529"/>
    </source>
</evidence>
<evidence type="ECO:0000313" key="9">
    <source>
        <dbReference type="EMBL" id="CCC52011.1"/>
    </source>
</evidence>
<evidence type="ECO:0000256" key="1">
    <source>
        <dbReference type="ARBA" id="ARBA00004141"/>
    </source>
</evidence>
<evidence type="ECO:0000256" key="6">
    <source>
        <dbReference type="ARBA" id="ARBA00023315"/>
    </source>
</evidence>
<protein>
    <recommendedName>
        <fullName evidence="7">Palmitoyltransferase</fullName>
        <ecNumber evidence="7">2.3.1.225</ecNumber>
    </recommendedName>
</protein>
<comment type="domain">
    <text evidence="7">The DHHC domain is required for palmitoyltransferase activity.</text>
</comment>
<keyword evidence="4 7" id="KW-1133">Transmembrane helix</keyword>
<evidence type="ECO:0000256" key="3">
    <source>
        <dbReference type="ARBA" id="ARBA00022692"/>
    </source>
</evidence>
<comment type="subcellular location">
    <subcellularLocation>
        <location evidence="1">Membrane</location>
        <topology evidence="1">Multi-pass membrane protein</topology>
    </subcellularLocation>
</comment>
<feature type="transmembrane region" description="Helical" evidence="7">
    <location>
        <begin position="12"/>
        <end position="31"/>
    </location>
</feature>
<keyword evidence="3 7" id="KW-0812">Transmembrane</keyword>
<evidence type="ECO:0000256" key="5">
    <source>
        <dbReference type="ARBA" id="ARBA00023136"/>
    </source>
</evidence>
<accession>G0U803</accession>
<dbReference type="InterPro" id="IPR039859">
    <property type="entry name" value="PFA4/ZDH16/20/ERF2-like"/>
</dbReference>
<organism evidence="9">
    <name type="scientific">Trypanosoma vivax (strain Y486)</name>
    <dbReference type="NCBI Taxonomy" id="1055687"/>
    <lineage>
        <taxon>Eukaryota</taxon>
        <taxon>Discoba</taxon>
        <taxon>Euglenozoa</taxon>
        <taxon>Kinetoplastea</taxon>
        <taxon>Metakinetoplastina</taxon>
        <taxon>Trypanosomatida</taxon>
        <taxon>Trypanosomatidae</taxon>
        <taxon>Trypanosoma</taxon>
        <taxon>Duttonella</taxon>
    </lineage>
</organism>
<feature type="transmembrane region" description="Helical" evidence="7">
    <location>
        <begin position="168"/>
        <end position="190"/>
    </location>
</feature>
<dbReference type="InterPro" id="IPR001594">
    <property type="entry name" value="Palmitoyltrfase_DHHC"/>
</dbReference>
<keyword evidence="5 7" id="KW-0472">Membrane</keyword>
<dbReference type="EMBL" id="HE573026">
    <property type="protein sequence ID" value="CCC52011.1"/>
    <property type="molecule type" value="Genomic_DNA"/>
</dbReference>
<feature type="transmembrane region" description="Helical" evidence="7">
    <location>
        <begin position="73"/>
        <end position="93"/>
    </location>
</feature>
<dbReference type="OMA" id="DETLIFL"/>
<dbReference type="VEuPathDB" id="TriTrypDB:TvY486_1010540"/>
<feature type="transmembrane region" description="Helical" evidence="7">
    <location>
        <begin position="261"/>
        <end position="281"/>
    </location>
</feature>
<dbReference type="GO" id="GO:0016020">
    <property type="term" value="C:membrane"/>
    <property type="evidence" value="ECO:0007669"/>
    <property type="project" value="UniProtKB-SubCell"/>
</dbReference>
<evidence type="ECO:0000256" key="7">
    <source>
        <dbReference type="RuleBase" id="RU079119"/>
    </source>
</evidence>
<comment type="catalytic activity">
    <reaction evidence="7">
        <text>L-cysteinyl-[protein] + hexadecanoyl-CoA = S-hexadecanoyl-L-cysteinyl-[protein] + CoA</text>
        <dbReference type="Rhea" id="RHEA:36683"/>
        <dbReference type="Rhea" id="RHEA-COMP:10131"/>
        <dbReference type="Rhea" id="RHEA-COMP:11032"/>
        <dbReference type="ChEBI" id="CHEBI:29950"/>
        <dbReference type="ChEBI" id="CHEBI:57287"/>
        <dbReference type="ChEBI" id="CHEBI:57379"/>
        <dbReference type="ChEBI" id="CHEBI:74151"/>
        <dbReference type="EC" id="2.3.1.225"/>
    </reaction>
</comment>